<protein>
    <submittedName>
        <fullName evidence="1">Uncharacterized protein</fullName>
    </submittedName>
</protein>
<evidence type="ECO:0000313" key="2">
    <source>
        <dbReference type="Proteomes" id="UP001064048"/>
    </source>
</evidence>
<sequence length="218" mass="23963">MHLPNRPRTKTPRRGPRCRSHAQLKSPPRTAAVVLTLREGTQTTYAALLAKARANIKLAEIGLESVKVKTTMTGSRLMEMTGEEPEKLADLLAEKLRSLAWTKPWLDEVAAAIAAKGGCPPEQVKVGEIRTSLWGQCSALIRCPAAAAKVIANFRKVTVGWNTATITPVQALPMRCYRYMNFATFAESASSMGHYGWLMGDQKPSHIMEPYERVPGFG</sequence>
<accession>A0ACC0K580</accession>
<reference evidence="1 2" key="1">
    <citation type="journal article" date="2022" name="Genome Biol. Evol.">
        <title>The Spruce Budworm Genome: Reconstructing the Evolutionary History of Antifreeze Proteins.</title>
        <authorList>
            <person name="Beliveau C."/>
            <person name="Gagne P."/>
            <person name="Picq S."/>
            <person name="Vernygora O."/>
            <person name="Keeling C.I."/>
            <person name="Pinkney K."/>
            <person name="Doucet D."/>
            <person name="Wen F."/>
            <person name="Johnston J.S."/>
            <person name="Maaroufi H."/>
            <person name="Boyle B."/>
            <person name="Laroche J."/>
            <person name="Dewar K."/>
            <person name="Juretic N."/>
            <person name="Blackburn G."/>
            <person name="Nisole A."/>
            <person name="Brunet B."/>
            <person name="Brandao M."/>
            <person name="Lumley L."/>
            <person name="Duan J."/>
            <person name="Quan G."/>
            <person name="Lucarotti C.J."/>
            <person name="Roe A.D."/>
            <person name="Sperling F.A.H."/>
            <person name="Levesque R.C."/>
            <person name="Cusson M."/>
        </authorList>
    </citation>
    <scope>NUCLEOTIDE SEQUENCE [LARGE SCALE GENOMIC DNA]</scope>
    <source>
        <strain evidence="1">Glfc:IPQL:Cfum</strain>
    </source>
</reference>
<name>A0ACC0K580_CHOFU</name>
<gene>
    <name evidence="1" type="ORF">MSG28_015938</name>
</gene>
<dbReference type="EMBL" id="CM046130">
    <property type="protein sequence ID" value="KAI8431416.1"/>
    <property type="molecule type" value="Genomic_DNA"/>
</dbReference>
<keyword evidence="2" id="KW-1185">Reference proteome</keyword>
<comment type="caution">
    <text evidence="1">The sequence shown here is derived from an EMBL/GenBank/DDBJ whole genome shotgun (WGS) entry which is preliminary data.</text>
</comment>
<proteinExistence type="predicted"/>
<dbReference type="Proteomes" id="UP001064048">
    <property type="component" value="Chromosome 30"/>
</dbReference>
<evidence type="ECO:0000313" key="1">
    <source>
        <dbReference type="EMBL" id="KAI8431416.1"/>
    </source>
</evidence>
<organism evidence="1 2">
    <name type="scientific">Choristoneura fumiferana</name>
    <name type="common">Spruce budworm moth</name>
    <name type="synonym">Archips fumiferana</name>
    <dbReference type="NCBI Taxonomy" id="7141"/>
    <lineage>
        <taxon>Eukaryota</taxon>
        <taxon>Metazoa</taxon>
        <taxon>Ecdysozoa</taxon>
        <taxon>Arthropoda</taxon>
        <taxon>Hexapoda</taxon>
        <taxon>Insecta</taxon>
        <taxon>Pterygota</taxon>
        <taxon>Neoptera</taxon>
        <taxon>Endopterygota</taxon>
        <taxon>Lepidoptera</taxon>
        <taxon>Glossata</taxon>
        <taxon>Ditrysia</taxon>
        <taxon>Tortricoidea</taxon>
        <taxon>Tortricidae</taxon>
        <taxon>Tortricinae</taxon>
        <taxon>Choristoneura</taxon>
    </lineage>
</organism>